<dbReference type="GO" id="GO:0007605">
    <property type="term" value="P:sensory perception of sound"/>
    <property type="evidence" value="ECO:0007669"/>
    <property type="project" value="TreeGrafter"/>
</dbReference>
<evidence type="ECO:0000256" key="1">
    <source>
        <dbReference type="ARBA" id="ARBA00004141"/>
    </source>
</evidence>
<evidence type="ECO:0000313" key="7">
    <source>
        <dbReference type="EMBL" id="CAD7241456.1"/>
    </source>
</evidence>
<evidence type="ECO:0000313" key="8">
    <source>
        <dbReference type="Proteomes" id="UP000677054"/>
    </source>
</evidence>
<feature type="compositionally biased region" description="Low complexity" evidence="5">
    <location>
        <begin position="14"/>
        <end position="26"/>
    </location>
</feature>
<name>A0A7R9A0I5_9CRUS</name>
<feature type="transmembrane region" description="Helical" evidence="6">
    <location>
        <begin position="115"/>
        <end position="136"/>
    </location>
</feature>
<evidence type="ECO:0000256" key="4">
    <source>
        <dbReference type="ARBA" id="ARBA00023136"/>
    </source>
</evidence>
<gene>
    <name evidence="7" type="ORF">DSTB1V02_LOCUS1446</name>
</gene>
<protein>
    <recommendedName>
        <fullName evidence="9">Lipoma HMGIC fusion partner-like 3 protein</fullName>
    </recommendedName>
</protein>
<evidence type="ECO:0008006" key="9">
    <source>
        <dbReference type="Google" id="ProtNLM"/>
    </source>
</evidence>
<accession>A0A7R9A0I5</accession>
<keyword evidence="3 6" id="KW-1133">Transmembrane helix</keyword>
<dbReference type="Pfam" id="PF10242">
    <property type="entry name" value="L_HMGIC_fpl"/>
    <property type="match status" value="1"/>
</dbReference>
<dbReference type="PANTHER" id="PTHR12489">
    <property type="entry name" value="LIPOMA HMGIC FUSION PARTNER-LIKE PROTEIN"/>
    <property type="match status" value="1"/>
</dbReference>
<evidence type="ECO:0000256" key="5">
    <source>
        <dbReference type="SAM" id="MobiDB-lite"/>
    </source>
</evidence>
<feature type="transmembrane region" description="Helical" evidence="6">
    <location>
        <begin position="217"/>
        <end position="239"/>
    </location>
</feature>
<evidence type="ECO:0000256" key="2">
    <source>
        <dbReference type="ARBA" id="ARBA00022692"/>
    </source>
</evidence>
<sequence length="372" mass="40617">MRRGQPNSKREVVPDGAPPGSVAAAGPRERRGGMARESGRRRRALEDGEGMEFVSPHHAIPRVKTRPLECGWPDAETIGRRRRGRRGMEAVGAHGRPADYVEASYATNYVRNSKAIAVLWGVFTICFAIISVVVFVQPQWIGDTASSRGIGYFGLWQHCTVSHDGQTLACRGRLQDFASILSPAFRAATVFTGLSVLITFLCICAMLLFFFVRSSTVFHICGWMQVFSGACLAVGVLSFPAGWDAAEIREVCGPHAGDFKLGECGFRWAYVLALIGLCDVIVLASLAFLLATRYIKVFSHPDPLYGSIYKGEVNSGYLMDNRSLAGSHKSLGPLGPNLGPVMMVPGLEADRFSEFSHRTGRSKYSSAHNLHM</sequence>
<dbReference type="AlphaFoldDB" id="A0A7R9A0I5"/>
<feature type="transmembrane region" description="Helical" evidence="6">
    <location>
        <begin position="184"/>
        <end position="210"/>
    </location>
</feature>
<comment type="subcellular location">
    <subcellularLocation>
        <location evidence="1">Membrane</location>
        <topology evidence="1">Multi-pass membrane protein</topology>
    </subcellularLocation>
</comment>
<dbReference type="PANTHER" id="PTHR12489:SF1">
    <property type="entry name" value="LP10272P"/>
    <property type="match status" value="1"/>
</dbReference>
<keyword evidence="4 6" id="KW-0472">Membrane</keyword>
<proteinExistence type="predicted"/>
<organism evidence="7">
    <name type="scientific">Darwinula stevensoni</name>
    <dbReference type="NCBI Taxonomy" id="69355"/>
    <lineage>
        <taxon>Eukaryota</taxon>
        <taxon>Metazoa</taxon>
        <taxon>Ecdysozoa</taxon>
        <taxon>Arthropoda</taxon>
        <taxon>Crustacea</taxon>
        <taxon>Oligostraca</taxon>
        <taxon>Ostracoda</taxon>
        <taxon>Podocopa</taxon>
        <taxon>Podocopida</taxon>
        <taxon>Darwinulocopina</taxon>
        <taxon>Darwinuloidea</taxon>
        <taxon>Darwinulidae</taxon>
        <taxon>Darwinula</taxon>
    </lineage>
</organism>
<feature type="transmembrane region" description="Helical" evidence="6">
    <location>
        <begin position="268"/>
        <end position="291"/>
    </location>
</feature>
<reference evidence="7" key="1">
    <citation type="submission" date="2020-11" db="EMBL/GenBank/DDBJ databases">
        <authorList>
            <person name="Tran Van P."/>
        </authorList>
    </citation>
    <scope>NUCLEOTIDE SEQUENCE</scope>
</reference>
<feature type="region of interest" description="Disordered" evidence="5">
    <location>
        <begin position="1"/>
        <end position="58"/>
    </location>
</feature>
<dbReference type="Gene3D" id="1.20.140.150">
    <property type="match status" value="1"/>
</dbReference>
<dbReference type="InterPro" id="IPR019372">
    <property type="entry name" value="LHFPL"/>
</dbReference>
<feature type="compositionally biased region" description="Basic and acidic residues" evidence="5">
    <location>
        <begin position="27"/>
        <end position="38"/>
    </location>
</feature>
<dbReference type="GO" id="GO:0005886">
    <property type="term" value="C:plasma membrane"/>
    <property type="evidence" value="ECO:0007669"/>
    <property type="project" value="TreeGrafter"/>
</dbReference>
<dbReference type="EMBL" id="LR899654">
    <property type="protein sequence ID" value="CAD7241456.1"/>
    <property type="molecule type" value="Genomic_DNA"/>
</dbReference>
<dbReference type="Proteomes" id="UP000677054">
    <property type="component" value="Unassembled WGS sequence"/>
</dbReference>
<dbReference type="OrthoDB" id="5873721at2759"/>
<keyword evidence="2 6" id="KW-0812">Transmembrane</keyword>
<evidence type="ECO:0000256" key="3">
    <source>
        <dbReference type="ARBA" id="ARBA00022989"/>
    </source>
</evidence>
<dbReference type="EMBL" id="CAJPEV010000137">
    <property type="protein sequence ID" value="CAG0881193.1"/>
    <property type="molecule type" value="Genomic_DNA"/>
</dbReference>
<keyword evidence="8" id="KW-1185">Reference proteome</keyword>
<evidence type="ECO:0000256" key="6">
    <source>
        <dbReference type="SAM" id="Phobius"/>
    </source>
</evidence>